<organism evidence="1">
    <name type="scientific">Bradyrhizobium barranii subsp. barranii</name>
    <dbReference type="NCBI Taxonomy" id="2823807"/>
    <lineage>
        <taxon>Bacteria</taxon>
        <taxon>Pseudomonadati</taxon>
        <taxon>Pseudomonadota</taxon>
        <taxon>Alphaproteobacteria</taxon>
        <taxon>Hyphomicrobiales</taxon>
        <taxon>Nitrobacteraceae</taxon>
        <taxon>Bradyrhizobium</taxon>
        <taxon>Bradyrhizobium barranii</taxon>
    </lineage>
</organism>
<reference evidence="1" key="1">
    <citation type="submission" date="2021-03" db="EMBL/GenBank/DDBJ databases">
        <title>Whole Genome Sequence of Bradyrhizobium sp. Strain 144S4.</title>
        <authorList>
            <person name="Bromfield E.S.P."/>
            <person name="Cloutier S."/>
        </authorList>
    </citation>
    <scope>NUCLEOTIDE SEQUENCE [LARGE SCALE GENOMIC DNA]</scope>
    <source>
        <strain evidence="1">144S4</strain>
    </source>
</reference>
<dbReference type="Proteomes" id="UP000664702">
    <property type="component" value="Chromosome"/>
</dbReference>
<dbReference type="RefSeq" id="WP_208084181.1">
    <property type="nucleotide sequence ID" value="NZ_CP086136.1"/>
</dbReference>
<name>A0A939M0P0_9BRAD</name>
<gene>
    <name evidence="2" type="ORF">J4G43_004955</name>
    <name evidence="1" type="ORF">J4G43_07155</name>
</gene>
<evidence type="ECO:0000313" key="2">
    <source>
        <dbReference type="EMBL" id="UEM13672.1"/>
    </source>
</evidence>
<protein>
    <submittedName>
        <fullName evidence="1">Uncharacterized protein</fullName>
    </submittedName>
</protein>
<accession>A0A939M0P0</accession>
<proteinExistence type="predicted"/>
<reference evidence="2 3" key="2">
    <citation type="journal article" date="2022" name="Int. J. Syst. Evol. Microbiol.">
        <title>Strains of Bradyrhizobium barranii sp. nov. associated with legumes native to Canada are symbionts of soybeans and belong to different subspecies (subsp. barranii subsp. nov. and subsp. apii subsp. nov.) and symbiovars (sv. glycinearum and sv. septentrionale).</title>
        <authorList>
            <person name="Bromfield E.S.P."/>
            <person name="Cloutier S."/>
            <person name="Wasai-Hara S."/>
            <person name="Minamisawa K."/>
        </authorList>
    </citation>
    <scope>NUCLEOTIDE SEQUENCE [LARGE SCALE GENOMIC DNA]</scope>
    <source>
        <strain evidence="2 3">144S4</strain>
    </source>
</reference>
<dbReference type="EMBL" id="JAGEMI010000001">
    <property type="protein sequence ID" value="MBO1860758.1"/>
    <property type="molecule type" value="Genomic_DNA"/>
</dbReference>
<dbReference type="EMBL" id="CP086136">
    <property type="protein sequence ID" value="UEM13672.1"/>
    <property type="molecule type" value="Genomic_DNA"/>
</dbReference>
<dbReference type="KEGG" id="bban:J4G43_004955"/>
<dbReference type="AlphaFoldDB" id="A0A939M0P0"/>
<evidence type="ECO:0000313" key="3">
    <source>
        <dbReference type="Proteomes" id="UP000664702"/>
    </source>
</evidence>
<evidence type="ECO:0000313" key="1">
    <source>
        <dbReference type="EMBL" id="MBO1860758.1"/>
    </source>
</evidence>
<sequence>MDKKFKIEADWWGRAWTDQMAAYVDDGNAERLQEFELFVRTRLVELSEQEHFSWPEQVDWYEAARDAAAQSLQSLLTGQNPLRRGKVFPPDEISKLTKLLLDGEWRGRAS</sequence>